<evidence type="ECO:0000256" key="6">
    <source>
        <dbReference type="RuleBase" id="RU363039"/>
    </source>
</evidence>
<dbReference type="InterPro" id="IPR014729">
    <property type="entry name" value="Rossmann-like_a/b/a_fold"/>
</dbReference>
<evidence type="ECO:0000313" key="8">
    <source>
        <dbReference type="EMBL" id="PIP87043.1"/>
    </source>
</evidence>
<evidence type="ECO:0000313" key="9">
    <source>
        <dbReference type="Proteomes" id="UP000231143"/>
    </source>
</evidence>
<accession>A0A2H0DY00</accession>
<dbReference type="GO" id="GO:0005524">
    <property type="term" value="F:ATP binding"/>
    <property type="evidence" value="ECO:0007669"/>
    <property type="project" value="UniProtKB-KW"/>
</dbReference>
<reference evidence="8 9" key="1">
    <citation type="submission" date="2017-09" db="EMBL/GenBank/DDBJ databases">
        <title>Depth-based differentiation of microbial function through sediment-hosted aquifers and enrichment of novel symbionts in the deep terrestrial subsurface.</title>
        <authorList>
            <person name="Probst A.J."/>
            <person name="Ladd B."/>
            <person name="Jarett J.K."/>
            <person name="Geller-Mcgrath D.E."/>
            <person name="Sieber C.M."/>
            <person name="Emerson J.B."/>
            <person name="Anantharaman K."/>
            <person name="Thomas B.C."/>
            <person name="Malmstrom R."/>
            <person name="Stieglmeier M."/>
            <person name="Klingl A."/>
            <person name="Woyke T."/>
            <person name="Ryan C.M."/>
            <person name="Banfield J.F."/>
        </authorList>
    </citation>
    <scope>NUCLEOTIDE SEQUENCE [LARGE SCALE GENOMIC DNA]</scope>
    <source>
        <strain evidence="8">CG22_combo_CG10-13_8_21_14_all_36_13</strain>
    </source>
</reference>
<dbReference type="AlphaFoldDB" id="A0A2H0DY00"/>
<dbReference type="Pfam" id="PF09334">
    <property type="entry name" value="tRNA-synt_1g"/>
    <property type="match status" value="1"/>
</dbReference>
<keyword evidence="5 6" id="KW-0030">Aminoacyl-tRNA synthetase</keyword>
<evidence type="ECO:0000256" key="2">
    <source>
        <dbReference type="ARBA" id="ARBA00022741"/>
    </source>
</evidence>
<dbReference type="PANTHER" id="PTHR43326">
    <property type="entry name" value="METHIONYL-TRNA SYNTHETASE"/>
    <property type="match status" value="1"/>
</dbReference>
<keyword evidence="4 6" id="KW-0648">Protein biosynthesis</keyword>
<dbReference type="PANTHER" id="PTHR43326:SF2">
    <property type="entry name" value="METHIONINE--TRNA LIGASE"/>
    <property type="match status" value="1"/>
</dbReference>
<comment type="similarity">
    <text evidence="6">Belongs to the class-I aminoacyl-tRNA synthetase family.</text>
</comment>
<evidence type="ECO:0000256" key="1">
    <source>
        <dbReference type="ARBA" id="ARBA00022598"/>
    </source>
</evidence>
<dbReference type="FunFam" id="2.170.220.10:FF:000003">
    <property type="entry name" value="Methionine--tRNA ligase"/>
    <property type="match status" value="1"/>
</dbReference>
<dbReference type="InterPro" id="IPR023457">
    <property type="entry name" value="Met-tRNA_synth_2"/>
</dbReference>
<dbReference type="GO" id="GO:0006431">
    <property type="term" value="P:methionyl-tRNA aminoacylation"/>
    <property type="evidence" value="ECO:0007669"/>
    <property type="project" value="InterPro"/>
</dbReference>
<protein>
    <recommendedName>
        <fullName evidence="7">Methionyl/Leucyl tRNA synthetase domain-containing protein</fullName>
    </recommendedName>
</protein>
<sequence length="226" mass="25863">MSDKKNIYITTTLPYVNSDPHIGFALELVHADVLARLYRTLGHSVFFNTGTDEHGQKIFNKAVESGMDVQDYVDQYAKRFEGLQEILNISNDAFIRTTSNSHIKSAQALWKISEDNGDIYKKKYSGLYCVGCEAFVLESDLVNGECQNHPGVKPQFIEEENYFFRLSKYQDQLLKYLEDARSAVPDFRRNEALEFVKKGLEDLSISRLKSKMSWGIDVPGDNEHVM</sequence>
<feature type="domain" description="Methionyl/Leucyl tRNA synthetase" evidence="7">
    <location>
        <begin position="7"/>
        <end position="146"/>
    </location>
</feature>
<keyword evidence="2 6" id="KW-0547">Nucleotide-binding</keyword>
<dbReference type="Gene3D" id="2.170.220.10">
    <property type="match status" value="1"/>
</dbReference>
<keyword evidence="1 6" id="KW-0436">Ligase</keyword>
<dbReference type="PRINTS" id="PR01041">
    <property type="entry name" value="TRNASYNTHMET"/>
</dbReference>
<dbReference type="InterPro" id="IPR015413">
    <property type="entry name" value="Methionyl/Leucyl_tRNA_Synth"/>
</dbReference>
<evidence type="ECO:0000259" key="7">
    <source>
        <dbReference type="Pfam" id="PF09334"/>
    </source>
</evidence>
<dbReference type="InterPro" id="IPR033911">
    <property type="entry name" value="MetRS_core"/>
</dbReference>
<dbReference type="Proteomes" id="UP000231143">
    <property type="component" value="Unassembled WGS sequence"/>
</dbReference>
<proteinExistence type="inferred from homology"/>
<dbReference type="Gene3D" id="3.40.50.620">
    <property type="entry name" value="HUPs"/>
    <property type="match status" value="1"/>
</dbReference>
<keyword evidence="3 6" id="KW-0067">ATP-binding</keyword>
<evidence type="ECO:0000256" key="5">
    <source>
        <dbReference type="ARBA" id="ARBA00023146"/>
    </source>
</evidence>
<dbReference type="GO" id="GO:0004825">
    <property type="term" value="F:methionine-tRNA ligase activity"/>
    <property type="evidence" value="ECO:0007669"/>
    <property type="project" value="InterPro"/>
</dbReference>
<feature type="non-terminal residue" evidence="8">
    <location>
        <position position="226"/>
    </location>
</feature>
<dbReference type="EMBL" id="PCTT01000031">
    <property type="protein sequence ID" value="PIP87043.1"/>
    <property type="molecule type" value="Genomic_DNA"/>
</dbReference>
<organism evidence="8 9">
    <name type="scientific">Candidatus Campbellbacteria bacterium CG22_combo_CG10-13_8_21_14_all_36_13</name>
    <dbReference type="NCBI Taxonomy" id="1974529"/>
    <lineage>
        <taxon>Bacteria</taxon>
        <taxon>Candidatus Campbelliibacteriota</taxon>
    </lineage>
</organism>
<gene>
    <name evidence="8" type="ORF">COW81_02385</name>
</gene>
<evidence type="ECO:0000256" key="4">
    <source>
        <dbReference type="ARBA" id="ARBA00022917"/>
    </source>
</evidence>
<comment type="caution">
    <text evidence="8">The sequence shown here is derived from an EMBL/GenBank/DDBJ whole genome shotgun (WGS) entry which is preliminary data.</text>
</comment>
<dbReference type="SUPFAM" id="SSF52374">
    <property type="entry name" value="Nucleotidylyl transferase"/>
    <property type="match status" value="1"/>
</dbReference>
<name>A0A2H0DY00_9BACT</name>
<evidence type="ECO:0000256" key="3">
    <source>
        <dbReference type="ARBA" id="ARBA00022840"/>
    </source>
</evidence>